<dbReference type="SMART" id="SM00225">
    <property type="entry name" value="BTB"/>
    <property type="match status" value="1"/>
</dbReference>
<sequence>MCSSSWSRLDFTESVTVVAGGKIGQKKRFTVYKYIITAHPEFFRAACNGGFEEAKDKIVRLPEVEPETFGCLLHWIYTGHIVVMNEEDIDATERQAPSLRYVALVELYALADKYGEPRLRNATIDQIIELADTTEIFPGTGVVDIACNKTSRRSNLRKVLADYYNACAELEWLLDHQDELAAEFYFEMAMRMKEGINDSPNVNNKCRYHEHNDDVPKCS</sequence>
<feature type="domain" description="BTB" evidence="1">
    <location>
        <begin position="13"/>
        <end position="85"/>
    </location>
</feature>
<dbReference type="InterPro" id="IPR000210">
    <property type="entry name" value="BTB/POZ_dom"/>
</dbReference>
<keyword evidence="3" id="KW-1185">Reference proteome</keyword>
<dbReference type="PANTHER" id="PTHR47843">
    <property type="entry name" value="BTB DOMAIN-CONTAINING PROTEIN-RELATED"/>
    <property type="match status" value="1"/>
</dbReference>
<dbReference type="AlphaFoldDB" id="A0A9W7VXW6"/>
<reference evidence="2 3" key="2">
    <citation type="journal article" date="2021" name="Curr. Genet.">
        <title>Genetic response to nitrogen starvation in the aggressive Eucalyptus foliar pathogen Teratosphaeria destructans.</title>
        <authorList>
            <person name="Havenga M."/>
            <person name="Wingfield B.D."/>
            <person name="Wingfield M.J."/>
            <person name="Dreyer L.L."/>
            <person name="Roets F."/>
            <person name="Aylward J."/>
        </authorList>
    </citation>
    <scope>NUCLEOTIDE SEQUENCE [LARGE SCALE GENOMIC DNA]</scope>
    <source>
        <strain evidence="2">CMW44962</strain>
    </source>
</reference>
<dbReference type="Proteomes" id="UP001138500">
    <property type="component" value="Unassembled WGS sequence"/>
</dbReference>
<dbReference type="OrthoDB" id="1022638at2759"/>
<dbReference type="Gene3D" id="3.30.710.10">
    <property type="entry name" value="Potassium Channel Kv1.1, Chain A"/>
    <property type="match status" value="1"/>
</dbReference>
<proteinExistence type="predicted"/>
<organism evidence="2 3">
    <name type="scientific">Teratosphaeria destructans</name>
    <dbReference type="NCBI Taxonomy" id="418781"/>
    <lineage>
        <taxon>Eukaryota</taxon>
        <taxon>Fungi</taxon>
        <taxon>Dikarya</taxon>
        <taxon>Ascomycota</taxon>
        <taxon>Pezizomycotina</taxon>
        <taxon>Dothideomycetes</taxon>
        <taxon>Dothideomycetidae</taxon>
        <taxon>Mycosphaerellales</taxon>
        <taxon>Teratosphaeriaceae</taxon>
        <taxon>Teratosphaeria</taxon>
    </lineage>
</organism>
<dbReference type="SUPFAM" id="SSF54695">
    <property type="entry name" value="POZ domain"/>
    <property type="match status" value="1"/>
</dbReference>
<reference evidence="2 3" key="1">
    <citation type="journal article" date="2018" name="IMA Fungus">
        <title>IMA Genome-F 10: Nine draft genome sequences of Claviceps purpurea s.lat., including C. arundinis, C. humidiphila, and C. cf. spartinae, pseudomolecules for the pitch canker pathogen Fusarium circinatum, draft genome of Davidsoniella eucalypti, Grosmannia galeiformis, Quambalaria eucalypti, and Teratosphaeria destructans.</title>
        <authorList>
            <person name="Wingfield B.D."/>
            <person name="Liu M."/>
            <person name="Nguyen H.D."/>
            <person name="Lane F.A."/>
            <person name="Morgan S.W."/>
            <person name="De Vos L."/>
            <person name="Wilken P.M."/>
            <person name="Duong T.A."/>
            <person name="Aylward J."/>
            <person name="Coetzee M.P."/>
            <person name="Dadej K."/>
            <person name="De Beer Z.W."/>
            <person name="Findlay W."/>
            <person name="Havenga M."/>
            <person name="Kolarik M."/>
            <person name="Menzies J.G."/>
            <person name="Naidoo K."/>
            <person name="Pochopski O."/>
            <person name="Shoukouhi P."/>
            <person name="Santana Q.C."/>
            <person name="Seifert K.A."/>
            <person name="Soal N."/>
            <person name="Steenkamp E.T."/>
            <person name="Tatham C.T."/>
            <person name="van der Nest M.A."/>
            <person name="Wingfield M.J."/>
        </authorList>
    </citation>
    <scope>NUCLEOTIDE SEQUENCE [LARGE SCALE GENOMIC DNA]</scope>
    <source>
        <strain evidence="2">CMW44962</strain>
    </source>
</reference>
<dbReference type="InterPro" id="IPR011333">
    <property type="entry name" value="SKP1/BTB/POZ_sf"/>
</dbReference>
<gene>
    <name evidence="2" type="ORF">Tdes44962_MAKER06165</name>
</gene>
<dbReference type="PANTHER" id="PTHR47843:SF2">
    <property type="entry name" value="BTB DOMAIN-CONTAINING PROTEIN"/>
    <property type="match status" value="1"/>
</dbReference>
<evidence type="ECO:0000259" key="1">
    <source>
        <dbReference type="PROSITE" id="PS50097"/>
    </source>
</evidence>
<dbReference type="CDD" id="cd18186">
    <property type="entry name" value="BTB_POZ_ZBTB_KLHL-like"/>
    <property type="match status" value="1"/>
</dbReference>
<evidence type="ECO:0000313" key="2">
    <source>
        <dbReference type="EMBL" id="KAH9809305.1"/>
    </source>
</evidence>
<dbReference type="PROSITE" id="PS50097">
    <property type="entry name" value="BTB"/>
    <property type="match status" value="1"/>
</dbReference>
<comment type="caution">
    <text evidence="2">The sequence shown here is derived from an EMBL/GenBank/DDBJ whole genome shotgun (WGS) entry which is preliminary data.</text>
</comment>
<dbReference type="Pfam" id="PF00651">
    <property type="entry name" value="BTB"/>
    <property type="match status" value="1"/>
</dbReference>
<protein>
    <submittedName>
        <fullName evidence="2">BTB/POZ fold</fullName>
    </submittedName>
</protein>
<accession>A0A9W7VXW6</accession>
<dbReference type="EMBL" id="RIBY02002567">
    <property type="protein sequence ID" value="KAH9809305.1"/>
    <property type="molecule type" value="Genomic_DNA"/>
</dbReference>
<name>A0A9W7VXW6_9PEZI</name>
<evidence type="ECO:0000313" key="3">
    <source>
        <dbReference type="Proteomes" id="UP001138500"/>
    </source>
</evidence>